<dbReference type="EMBL" id="QXED01000013">
    <property type="protein sequence ID" value="RIV18147.1"/>
    <property type="molecule type" value="Genomic_DNA"/>
</dbReference>
<evidence type="ECO:0000313" key="2">
    <source>
        <dbReference type="Proteomes" id="UP000283523"/>
    </source>
</evidence>
<accession>A0A418LY61</accession>
<proteinExistence type="predicted"/>
<name>A0A418LY61_9BACT</name>
<comment type="caution">
    <text evidence="1">The sequence shown here is derived from an EMBL/GenBank/DDBJ whole genome shotgun (WGS) entry which is preliminary data.</text>
</comment>
<gene>
    <name evidence="1" type="ORF">DYU11_29790</name>
</gene>
<keyword evidence="2" id="KW-1185">Reference proteome</keyword>
<organism evidence="1 2">
    <name type="scientific">Fibrisoma montanum</name>
    <dbReference type="NCBI Taxonomy" id="2305895"/>
    <lineage>
        <taxon>Bacteria</taxon>
        <taxon>Pseudomonadati</taxon>
        <taxon>Bacteroidota</taxon>
        <taxon>Cytophagia</taxon>
        <taxon>Cytophagales</taxon>
        <taxon>Spirosomataceae</taxon>
        <taxon>Fibrisoma</taxon>
    </lineage>
</organism>
<evidence type="ECO:0000313" key="1">
    <source>
        <dbReference type="EMBL" id="RIV18147.1"/>
    </source>
</evidence>
<sequence length="83" mass="9286">MKSLTVNQAKKLILKPADGSERTINEVLFFGVDKPYVLKEIADEAGITVADASVNPMYVYPDEAQLTAILQYLRKHDGYLVEQ</sequence>
<dbReference type="AlphaFoldDB" id="A0A418LY61"/>
<protein>
    <submittedName>
        <fullName evidence="1">Uncharacterized protein</fullName>
    </submittedName>
</protein>
<dbReference type="Proteomes" id="UP000283523">
    <property type="component" value="Unassembled WGS sequence"/>
</dbReference>
<reference evidence="1 2" key="1">
    <citation type="submission" date="2018-08" db="EMBL/GenBank/DDBJ databases">
        <title>Fibrisoma montanum sp. nov., isolated from Danxia mountain soil.</title>
        <authorList>
            <person name="Huang Y."/>
        </authorList>
    </citation>
    <scope>NUCLEOTIDE SEQUENCE [LARGE SCALE GENOMIC DNA]</scope>
    <source>
        <strain evidence="1 2">HYT19</strain>
    </source>
</reference>
<dbReference type="RefSeq" id="WP_119671398.1">
    <property type="nucleotide sequence ID" value="NZ_QXED01000013.1"/>
</dbReference>